<evidence type="ECO:0000256" key="1">
    <source>
        <dbReference type="ARBA" id="ARBA00022801"/>
    </source>
</evidence>
<dbReference type="InterPro" id="IPR005754">
    <property type="entry name" value="Sortase"/>
</dbReference>
<dbReference type="CDD" id="cd05830">
    <property type="entry name" value="Sortase_E"/>
    <property type="match status" value="1"/>
</dbReference>
<dbReference type="Pfam" id="PF04203">
    <property type="entry name" value="Sortase"/>
    <property type="match status" value="1"/>
</dbReference>
<evidence type="ECO:0000256" key="2">
    <source>
        <dbReference type="PIRSR" id="PIRSR605754-1"/>
    </source>
</evidence>
<dbReference type="InterPro" id="IPR053465">
    <property type="entry name" value="Sortase_Class_E"/>
</dbReference>
<accession>A0AAJ1U5I4</accession>
<dbReference type="RefSeq" id="WP_307202011.1">
    <property type="nucleotide sequence ID" value="NZ_JAUTAN010000001.1"/>
</dbReference>
<sequence>MSRRVLTATGLLLVVAGLGVLGYVAWQLWGTTLLAERRHDEGVAALEDAWDDGEDTARTDIGDALAIVRVPRFGDDYAVPLLAGTGDDVLAAGLGHFEGSARPGEVGNLAVAGHRITHGEPLRRMTELEVGDLVLVDTRTTTYTYRLLTAGDALEVPFTATWVVDPAPENPDPEGVGPDTAPDARLLTLTTCAELFHTDQRLVAFAELVDEAPR</sequence>
<dbReference type="InterPro" id="IPR023365">
    <property type="entry name" value="Sortase_dom-sf"/>
</dbReference>
<reference evidence="3" key="1">
    <citation type="submission" date="2023-07" db="EMBL/GenBank/DDBJ databases">
        <title>Functional and genomic diversity of the sorghum phyllosphere microbiome.</title>
        <authorList>
            <person name="Shade A."/>
        </authorList>
    </citation>
    <scope>NUCLEOTIDE SEQUENCE</scope>
    <source>
        <strain evidence="3">SORGH_AS_1067</strain>
    </source>
</reference>
<proteinExistence type="predicted"/>
<dbReference type="EC" id="3.4.22.70" evidence="3"/>
<dbReference type="InterPro" id="IPR042003">
    <property type="entry name" value="Sortase_E"/>
</dbReference>
<dbReference type="AlphaFoldDB" id="A0AAJ1U5I4"/>
<dbReference type="EMBL" id="JAUTAN010000001">
    <property type="protein sequence ID" value="MDQ1105613.1"/>
    <property type="molecule type" value="Genomic_DNA"/>
</dbReference>
<dbReference type="Proteomes" id="UP001239215">
    <property type="component" value="Unassembled WGS sequence"/>
</dbReference>
<dbReference type="Gene3D" id="2.40.260.10">
    <property type="entry name" value="Sortase"/>
    <property type="match status" value="1"/>
</dbReference>
<evidence type="ECO:0000313" key="3">
    <source>
        <dbReference type="EMBL" id="MDQ1105613.1"/>
    </source>
</evidence>
<dbReference type="NCBIfam" id="NF033747">
    <property type="entry name" value="class_E_sortase"/>
    <property type="match status" value="1"/>
</dbReference>
<protein>
    <submittedName>
        <fullName evidence="3">Sortase A</fullName>
        <ecNumber evidence="3">3.4.22.70</ecNumber>
    </submittedName>
</protein>
<dbReference type="SUPFAM" id="SSF63817">
    <property type="entry name" value="Sortase"/>
    <property type="match status" value="1"/>
</dbReference>
<feature type="active site" description="Proton donor/acceptor" evidence="2">
    <location>
        <position position="114"/>
    </location>
</feature>
<name>A0AAJ1U5I4_9ACTN</name>
<keyword evidence="1 3" id="KW-0378">Hydrolase</keyword>
<organism evidence="3 4">
    <name type="scientific">Nocardioides zeae</name>
    <dbReference type="NCBI Taxonomy" id="1457234"/>
    <lineage>
        <taxon>Bacteria</taxon>
        <taxon>Bacillati</taxon>
        <taxon>Actinomycetota</taxon>
        <taxon>Actinomycetes</taxon>
        <taxon>Propionibacteriales</taxon>
        <taxon>Nocardioidaceae</taxon>
        <taxon>Nocardioides</taxon>
    </lineage>
</organism>
<comment type="caution">
    <text evidence="3">The sequence shown here is derived from an EMBL/GenBank/DDBJ whole genome shotgun (WGS) entry which is preliminary data.</text>
</comment>
<evidence type="ECO:0000313" key="4">
    <source>
        <dbReference type="Proteomes" id="UP001239215"/>
    </source>
</evidence>
<gene>
    <name evidence="3" type="ORF">QE405_002897</name>
</gene>
<dbReference type="GO" id="GO:0016787">
    <property type="term" value="F:hydrolase activity"/>
    <property type="evidence" value="ECO:0007669"/>
    <property type="project" value="UniProtKB-KW"/>
</dbReference>
<feature type="active site" description="Acyl-thioester intermediate" evidence="2">
    <location>
        <position position="192"/>
    </location>
</feature>